<name>A0A9D1R735_9FIRM</name>
<dbReference type="AlphaFoldDB" id="A0A9D1R735"/>
<keyword evidence="1" id="KW-0812">Transmembrane</keyword>
<keyword evidence="1" id="KW-0472">Membrane</keyword>
<keyword evidence="1" id="KW-1133">Transmembrane helix</keyword>
<dbReference type="Pfam" id="PF05437">
    <property type="entry name" value="AzlD"/>
    <property type="match status" value="1"/>
</dbReference>
<dbReference type="PIRSF" id="PIRSF003203">
    <property type="entry name" value="AzlD"/>
    <property type="match status" value="1"/>
</dbReference>
<gene>
    <name evidence="2" type="ORF">H9873_01260</name>
</gene>
<proteinExistence type="predicted"/>
<comment type="caution">
    <text evidence="2">The sequence shown here is derived from an EMBL/GenBank/DDBJ whole genome shotgun (WGS) entry which is preliminary data.</text>
</comment>
<reference evidence="2" key="2">
    <citation type="submission" date="2021-04" db="EMBL/GenBank/DDBJ databases">
        <authorList>
            <person name="Gilroy R."/>
        </authorList>
    </citation>
    <scope>NUCLEOTIDE SEQUENCE</scope>
    <source>
        <strain evidence="2">ChiSxjej1B13-11762</strain>
    </source>
</reference>
<feature type="transmembrane region" description="Helical" evidence="1">
    <location>
        <begin position="42"/>
        <end position="60"/>
    </location>
</feature>
<organism evidence="2 3">
    <name type="scientific">Candidatus Dorea gallistercoris</name>
    <dbReference type="NCBI Taxonomy" id="2838542"/>
    <lineage>
        <taxon>Bacteria</taxon>
        <taxon>Bacillati</taxon>
        <taxon>Bacillota</taxon>
        <taxon>Clostridia</taxon>
        <taxon>Lachnospirales</taxon>
        <taxon>Lachnospiraceae</taxon>
        <taxon>Dorea</taxon>
    </lineage>
</organism>
<evidence type="ECO:0000313" key="2">
    <source>
        <dbReference type="EMBL" id="HIW82941.1"/>
    </source>
</evidence>
<dbReference type="EMBL" id="DXGF01000023">
    <property type="protein sequence ID" value="HIW82941.1"/>
    <property type="molecule type" value="Genomic_DNA"/>
</dbReference>
<dbReference type="InterPro" id="IPR008407">
    <property type="entry name" value="Brnchd-chn_aa_trnsp_AzlD"/>
</dbReference>
<feature type="transmembrane region" description="Helical" evidence="1">
    <location>
        <begin position="7"/>
        <end position="30"/>
    </location>
</feature>
<sequence length="110" mass="11971">MPISAGMSLLIIFVVALTTFGTRVVPFLIFPKGKEVPPVIRYLGRVLTPAVIGLLVVYCLRETPVRQAPHGIPEAAAVMVTAALHVWKRNNLLSIGAGTVLYMFLIQVVF</sequence>
<evidence type="ECO:0000256" key="1">
    <source>
        <dbReference type="SAM" id="Phobius"/>
    </source>
</evidence>
<reference evidence="2" key="1">
    <citation type="journal article" date="2021" name="PeerJ">
        <title>Extensive microbial diversity within the chicken gut microbiome revealed by metagenomics and culture.</title>
        <authorList>
            <person name="Gilroy R."/>
            <person name="Ravi A."/>
            <person name="Getino M."/>
            <person name="Pursley I."/>
            <person name="Horton D.L."/>
            <person name="Alikhan N.F."/>
            <person name="Baker D."/>
            <person name="Gharbi K."/>
            <person name="Hall N."/>
            <person name="Watson M."/>
            <person name="Adriaenssens E.M."/>
            <person name="Foster-Nyarko E."/>
            <person name="Jarju S."/>
            <person name="Secka A."/>
            <person name="Antonio M."/>
            <person name="Oren A."/>
            <person name="Chaudhuri R.R."/>
            <person name="La Ragione R."/>
            <person name="Hildebrand F."/>
            <person name="Pallen M.J."/>
        </authorList>
    </citation>
    <scope>NUCLEOTIDE SEQUENCE</scope>
    <source>
        <strain evidence="2">ChiSxjej1B13-11762</strain>
    </source>
</reference>
<accession>A0A9D1R735</accession>
<protein>
    <submittedName>
        <fullName evidence="2">Branched-chain amino acid transporter permease</fullName>
    </submittedName>
</protein>
<dbReference type="Proteomes" id="UP000824263">
    <property type="component" value="Unassembled WGS sequence"/>
</dbReference>
<feature type="transmembrane region" description="Helical" evidence="1">
    <location>
        <begin position="92"/>
        <end position="109"/>
    </location>
</feature>
<evidence type="ECO:0000313" key="3">
    <source>
        <dbReference type="Proteomes" id="UP000824263"/>
    </source>
</evidence>